<evidence type="ECO:0000313" key="2">
    <source>
        <dbReference type="Proteomes" id="UP001215598"/>
    </source>
</evidence>
<sequence length="374" mass="42029">MSLVHHRRAIGPTVNKLRNYRARKKDGGMVGNWPRTTNVLRISGFDPTRLRVSDYIDVPRSLMVYLDVHGHYPTHGMQVPFFYLTFRAADSPYTRRDMHMRGFLHYHVPIPSRPLSGGLRFRCTHTPSPAGFAEGFDLLTPSGLPWTIPLASLVRRNGIPILQSLLRDNLVSFPDVTACHAAFHNKPAPALPVVHAVSQPWPLDLSAPTVLLVPGPNSLLRCEVYPAVARYGSALATLEPTHNPRHPHELAIHVLQLRSNVAFLPEFEHLPPLKPDSLLPYPYPRPHPRPGAVPKIWRWNYESHSSRMAGALYALIHGPSPVPASPEAESADKYPTHGQRHVLERWFYDALPSREEFASYEDGNLPDNGNVRRG</sequence>
<proteinExistence type="predicted"/>
<name>A0AAD7K6R0_9AGAR</name>
<dbReference type="Proteomes" id="UP001215598">
    <property type="component" value="Unassembled WGS sequence"/>
</dbReference>
<keyword evidence="2" id="KW-1185">Reference proteome</keyword>
<gene>
    <name evidence="1" type="ORF">B0H16DRAFT_884335</name>
</gene>
<dbReference type="EMBL" id="JARKIB010000007">
    <property type="protein sequence ID" value="KAJ7778336.1"/>
    <property type="molecule type" value="Genomic_DNA"/>
</dbReference>
<evidence type="ECO:0000313" key="1">
    <source>
        <dbReference type="EMBL" id="KAJ7778336.1"/>
    </source>
</evidence>
<comment type="caution">
    <text evidence="1">The sequence shown here is derived from an EMBL/GenBank/DDBJ whole genome shotgun (WGS) entry which is preliminary data.</text>
</comment>
<protein>
    <submittedName>
        <fullName evidence="1">Uncharacterized protein</fullName>
    </submittedName>
</protein>
<organism evidence="1 2">
    <name type="scientific">Mycena metata</name>
    <dbReference type="NCBI Taxonomy" id="1033252"/>
    <lineage>
        <taxon>Eukaryota</taxon>
        <taxon>Fungi</taxon>
        <taxon>Dikarya</taxon>
        <taxon>Basidiomycota</taxon>
        <taxon>Agaricomycotina</taxon>
        <taxon>Agaricomycetes</taxon>
        <taxon>Agaricomycetidae</taxon>
        <taxon>Agaricales</taxon>
        <taxon>Marasmiineae</taxon>
        <taxon>Mycenaceae</taxon>
        <taxon>Mycena</taxon>
    </lineage>
</organism>
<dbReference type="AlphaFoldDB" id="A0AAD7K6R0"/>
<accession>A0AAD7K6R0</accession>
<reference evidence="1" key="1">
    <citation type="submission" date="2023-03" db="EMBL/GenBank/DDBJ databases">
        <title>Massive genome expansion in bonnet fungi (Mycena s.s.) driven by repeated elements and novel gene families across ecological guilds.</title>
        <authorList>
            <consortium name="Lawrence Berkeley National Laboratory"/>
            <person name="Harder C.B."/>
            <person name="Miyauchi S."/>
            <person name="Viragh M."/>
            <person name="Kuo A."/>
            <person name="Thoen E."/>
            <person name="Andreopoulos B."/>
            <person name="Lu D."/>
            <person name="Skrede I."/>
            <person name="Drula E."/>
            <person name="Henrissat B."/>
            <person name="Morin E."/>
            <person name="Kohler A."/>
            <person name="Barry K."/>
            <person name="LaButti K."/>
            <person name="Morin E."/>
            <person name="Salamov A."/>
            <person name="Lipzen A."/>
            <person name="Mereny Z."/>
            <person name="Hegedus B."/>
            <person name="Baldrian P."/>
            <person name="Stursova M."/>
            <person name="Weitz H."/>
            <person name="Taylor A."/>
            <person name="Grigoriev I.V."/>
            <person name="Nagy L.G."/>
            <person name="Martin F."/>
            <person name="Kauserud H."/>
        </authorList>
    </citation>
    <scope>NUCLEOTIDE SEQUENCE</scope>
    <source>
        <strain evidence="1">CBHHK182m</strain>
    </source>
</reference>